<comment type="caution">
    <text evidence="1">The sequence shown here is derived from an EMBL/GenBank/DDBJ whole genome shotgun (WGS) entry which is preliminary data.</text>
</comment>
<reference evidence="1 2" key="1">
    <citation type="submission" date="2024-05" db="EMBL/GenBank/DDBJ databases">
        <authorList>
            <person name="Duchaud E."/>
        </authorList>
    </citation>
    <scope>NUCLEOTIDE SEQUENCE [LARGE SCALE GENOMIC DNA]</scope>
    <source>
        <strain evidence="1">Ena-SAMPLE-TAB-13-05-2024-13:56:06:370-140302</strain>
    </source>
</reference>
<name>A0ABM9NQV6_9FLAO</name>
<protein>
    <submittedName>
        <fullName evidence="1">Uncharacterized protein</fullName>
    </submittedName>
</protein>
<proteinExistence type="predicted"/>
<dbReference type="Proteomes" id="UP001497416">
    <property type="component" value="Unassembled WGS sequence"/>
</dbReference>
<dbReference type="EMBL" id="CAXIXY010000003">
    <property type="protein sequence ID" value="CAL2075497.1"/>
    <property type="molecule type" value="Genomic_DNA"/>
</dbReference>
<evidence type="ECO:0000313" key="2">
    <source>
        <dbReference type="Proteomes" id="UP001497416"/>
    </source>
</evidence>
<dbReference type="RefSeq" id="WP_348709697.1">
    <property type="nucleotide sequence ID" value="NZ_CAXIXY010000003.1"/>
</dbReference>
<gene>
    <name evidence="1" type="ORF">T190607A01A_10201</name>
</gene>
<organism evidence="1 2">
    <name type="scientific">Tenacibaculum platacis</name>
    <dbReference type="NCBI Taxonomy" id="3137852"/>
    <lineage>
        <taxon>Bacteria</taxon>
        <taxon>Pseudomonadati</taxon>
        <taxon>Bacteroidota</taxon>
        <taxon>Flavobacteriia</taxon>
        <taxon>Flavobacteriales</taxon>
        <taxon>Flavobacteriaceae</taxon>
        <taxon>Tenacibaculum</taxon>
    </lineage>
</organism>
<evidence type="ECO:0000313" key="1">
    <source>
        <dbReference type="EMBL" id="CAL2075497.1"/>
    </source>
</evidence>
<accession>A0ABM9NQV6</accession>
<sequence length="93" mass="10071">MSNNLTAIGFVGEWKDLNGTLITVVPTSFKGNDGYYEVKYSNGRGPFIGSSFSGVYPPVLDVDFTDDGGDKSGQLSENGELIKWNNGTEWGKL</sequence>
<keyword evidence="2" id="KW-1185">Reference proteome</keyword>